<dbReference type="STRING" id="101091.A0A1C7NHI2"/>
<evidence type="ECO:0000256" key="4">
    <source>
        <dbReference type="SAM" id="Coils"/>
    </source>
</evidence>
<sequence length="236" mass="27629">MTDHAEILTLSLEELEERHRAEQKKLTDKIIGLRKSVPKSDKRKKREVASKIADLEYELKKKQDEELRVLKAKEAGLDPNEPEPEQDDGISLDRLNELSLQEEKAKEETSQKQQQQQPKAKKVNKARQRIEKRNAEMERLRQEAEKEAENQVDMAVVETEAIQKLLEPMHLRIKQVTADGHCLYNAFADQLKTRYDVSKGYEEGCMASWVEYFNKRRVLDLRQKQYLELSQQQAAK</sequence>
<name>A0A1C7NHI2_9FUNG</name>
<dbReference type="InterPro" id="IPR003323">
    <property type="entry name" value="OTU_dom"/>
</dbReference>
<dbReference type="InterPro" id="IPR048280">
    <property type="entry name" value="COX6B-like"/>
</dbReference>
<reference evidence="7 8" key="1">
    <citation type="submission" date="2016-03" db="EMBL/GenBank/DDBJ databases">
        <title>Choanephora cucurbitarum.</title>
        <authorList>
            <person name="Min B."/>
            <person name="Park H."/>
            <person name="Park J.-H."/>
            <person name="Shin H.-D."/>
            <person name="Choi I.-G."/>
        </authorList>
    </citation>
    <scope>NUCLEOTIDE SEQUENCE [LARGE SCALE GENOMIC DNA]</scope>
    <source>
        <strain evidence="7 8">KUS-F28377</strain>
    </source>
</reference>
<feature type="compositionally biased region" description="Basic and acidic residues" evidence="5">
    <location>
        <begin position="101"/>
        <end position="110"/>
    </location>
</feature>
<gene>
    <name evidence="7" type="primary">OTU2</name>
    <name evidence="7" type="ORF">A0J61_05135</name>
</gene>
<dbReference type="EMBL" id="LUGH01000270">
    <property type="protein sequence ID" value="OBZ86814.1"/>
    <property type="molecule type" value="Genomic_DNA"/>
</dbReference>
<dbReference type="Pfam" id="PF02297">
    <property type="entry name" value="COX6B"/>
    <property type="match status" value="1"/>
</dbReference>
<evidence type="ECO:0000256" key="1">
    <source>
        <dbReference type="ARBA" id="ARBA00004173"/>
    </source>
</evidence>
<feature type="coiled-coil region" evidence="4">
    <location>
        <begin position="5"/>
        <end position="65"/>
    </location>
</feature>
<dbReference type="OrthoDB" id="415023at2759"/>
<comment type="caution">
    <text evidence="7">The sequence shown here is derived from an EMBL/GenBank/DDBJ whole genome shotgun (WGS) entry which is preliminary data.</text>
</comment>
<feature type="region of interest" description="Disordered" evidence="5">
    <location>
        <begin position="71"/>
        <end position="128"/>
    </location>
</feature>
<dbReference type="Gene3D" id="3.90.70.80">
    <property type="match status" value="1"/>
</dbReference>
<feature type="domain" description="OTU" evidence="6">
    <location>
        <begin position="171"/>
        <end position="236"/>
    </location>
</feature>
<comment type="subcellular location">
    <subcellularLocation>
        <location evidence="1">Mitochondrion</location>
    </subcellularLocation>
</comment>
<dbReference type="InterPro" id="IPR038765">
    <property type="entry name" value="Papain-like_cys_pep_sf"/>
</dbReference>
<organism evidence="7 8">
    <name type="scientific">Choanephora cucurbitarum</name>
    <dbReference type="NCBI Taxonomy" id="101091"/>
    <lineage>
        <taxon>Eukaryota</taxon>
        <taxon>Fungi</taxon>
        <taxon>Fungi incertae sedis</taxon>
        <taxon>Mucoromycota</taxon>
        <taxon>Mucoromycotina</taxon>
        <taxon>Mucoromycetes</taxon>
        <taxon>Mucorales</taxon>
        <taxon>Mucorineae</taxon>
        <taxon>Choanephoraceae</taxon>
        <taxon>Choanephoroideae</taxon>
        <taxon>Choanephora</taxon>
    </lineage>
</organism>
<evidence type="ECO:0000259" key="6">
    <source>
        <dbReference type="PROSITE" id="PS50802"/>
    </source>
</evidence>
<keyword evidence="2" id="KW-0496">Mitochondrion</keyword>
<accession>A0A1C7NHI2</accession>
<evidence type="ECO:0000313" key="8">
    <source>
        <dbReference type="Proteomes" id="UP000093000"/>
    </source>
</evidence>
<evidence type="ECO:0000256" key="5">
    <source>
        <dbReference type="SAM" id="MobiDB-lite"/>
    </source>
</evidence>
<dbReference type="InParanoid" id="A0A1C7NHI2"/>
<feature type="compositionally biased region" description="Acidic residues" evidence="5">
    <location>
        <begin position="80"/>
        <end position="90"/>
    </location>
</feature>
<dbReference type="FunCoup" id="A0A1C7NHI2">
    <property type="interactions" value="414"/>
</dbReference>
<dbReference type="GO" id="GO:0005739">
    <property type="term" value="C:mitochondrion"/>
    <property type="evidence" value="ECO:0007669"/>
    <property type="project" value="UniProtKB-SubCell"/>
</dbReference>
<dbReference type="PROSITE" id="PS50802">
    <property type="entry name" value="OTU"/>
    <property type="match status" value="1"/>
</dbReference>
<evidence type="ECO:0000256" key="2">
    <source>
        <dbReference type="ARBA" id="ARBA00023128"/>
    </source>
</evidence>
<proteinExistence type="predicted"/>
<keyword evidence="4" id="KW-0175">Coiled coil</keyword>
<keyword evidence="3" id="KW-1015">Disulfide bond</keyword>
<dbReference type="Proteomes" id="UP000093000">
    <property type="component" value="Unassembled WGS sequence"/>
</dbReference>
<protein>
    <submittedName>
        <fullName evidence="7">OTU domain-containing protein 2</fullName>
    </submittedName>
</protein>
<dbReference type="AlphaFoldDB" id="A0A1C7NHI2"/>
<dbReference type="SUPFAM" id="SSF54001">
    <property type="entry name" value="Cysteine proteinases"/>
    <property type="match status" value="1"/>
</dbReference>
<evidence type="ECO:0000256" key="3">
    <source>
        <dbReference type="ARBA" id="ARBA00023157"/>
    </source>
</evidence>
<keyword evidence="8" id="KW-1185">Reference proteome</keyword>
<evidence type="ECO:0000313" key="7">
    <source>
        <dbReference type="EMBL" id="OBZ86814.1"/>
    </source>
</evidence>